<dbReference type="SUPFAM" id="SSF51621">
    <property type="entry name" value="Phosphoenolpyruvate/pyruvate domain"/>
    <property type="match status" value="1"/>
</dbReference>
<evidence type="ECO:0000313" key="4">
    <source>
        <dbReference type="EMBL" id="PYE20893.1"/>
    </source>
</evidence>
<dbReference type="Pfam" id="PF15617">
    <property type="entry name" value="C-C_Bond_Lyase"/>
    <property type="match status" value="1"/>
</dbReference>
<proteinExistence type="predicted"/>
<keyword evidence="4" id="KW-0456">Lyase</keyword>
<accession>A0A318RW89</accession>
<organism evidence="4 5">
    <name type="scientific">Williamsia limnetica</name>
    <dbReference type="NCBI Taxonomy" id="882452"/>
    <lineage>
        <taxon>Bacteria</taxon>
        <taxon>Bacillati</taxon>
        <taxon>Actinomycetota</taxon>
        <taxon>Actinomycetes</taxon>
        <taxon>Mycobacteriales</taxon>
        <taxon>Nocardiaceae</taxon>
        <taxon>Williamsia</taxon>
    </lineage>
</organism>
<dbReference type="PANTHER" id="PTHR32308">
    <property type="entry name" value="LYASE BETA SUBUNIT, PUTATIVE (AFU_ORTHOLOGUE AFUA_4G13030)-RELATED"/>
    <property type="match status" value="1"/>
</dbReference>
<dbReference type="GO" id="GO:0006107">
    <property type="term" value="P:oxaloacetate metabolic process"/>
    <property type="evidence" value="ECO:0007669"/>
    <property type="project" value="TreeGrafter"/>
</dbReference>
<dbReference type="InterPro" id="IPR040442">
    <property type="entry name" value="Pyrv_kinase-like_dom_sf"/>
</dbReference>
<comment type="cofactor">
    <cofactor evidence="1">
        <name>Mg(2+)</name>
        <dbReference type="ChEBI" id="CHEBI:18420"/>
    </cofactor>
</comment>
<keyword evidence="2" id="KW-0479">Metal-binding</keyword>
<protein>
    <submittedName>
        <fullName evidence="4">Citrate lyase beta subunit</fullName>
    </submittedName>
</protein>
<evidence type="ECO:0000256" key="2">
    <source>
        <dbReference type="ARBA" id="ARBA00022723"/>
    </source>
</evidence>
<dbReference type="AlphaFoldDB" id="A0A318RW89"/>
<dbReference type="Proteomes" id="UP000247591">
    <property type="component" value="Unassembled WGS sequence"/>
</dbReference>
<dbReference type="InterPro" id="IPR039480">
    <property type="entry name" value="C-C_Bond_Lyase-like"/>
</dbReference>
<dbReference type="Gene3D" id="3.20.20.60">
    <property type="entry name" value="Phosphoenolpyruvate-binding domains"/>
    <property type="match status" value="2"/>
</dbReference>
<dbReference type="PANTHER" id="PTHR32308:SF10">
    <property type="entry name" value="CITRATE LYASE SUBUNIT BETA"/>
    <property type="match status" value="1"/>
</dbReference>
<keyword evidence="3" id="KW-0460">Magnesium</keyword>
<evidence type="ECO:0000256" key="1">
    <source>
        <dbReference type="ARBA" id="ARBA00001946"/>
    </source>
</evidence>
<name>A0A318RW89_WILLI</name>
<evidence type="ECO:0000256" key="3">
    <source>
        <dbReference type="ARBA" id="ARBA00022842"/>
    </source>
</evidence>
<reference evidence="4 5" key="1">
    <citation type="submission" date="2018-06" db="EMBL/GenBank/DDBJ databases">
        <title>Genomic Encyclopedia of Type Strains, Phase IV (KMG-IV): sequencing the most valuable type-strain genomes for metagenomic binning, comparative biology and taxonomic classification.</title>
        <authorList>
            <person name="Goeker M."/>
        </authorList>
    </citation>
    <scope>NUCLEOTIDE SEQUENCE [LARGE SCALE GENOMIC DNA]</scope>
    <source>
        <strain evidence="4 5">DSM 45521</strain>
    </source>
</reference>
<dbReference type="InterPro" id="IPR015813">
    <property type="entry name" value="Pyrv/PenolPyrv_kinase-like_dom"/>
</dbReference>
<sequence length="401" mass="43850">MTINSSAANAAGTMQLQHFTALDDAERERMFFRVPEPIGIDAPPELLSVALGATLYIPASRDRLAELILRQRRGGSTSMVIDLEDAIADGDVDAAITNLANALRELSAGRQAAPLLFVRVRRPQQIDELLARIGEGVDSLAGFVLPKFTGVDGDDYLGRIDAAQAHIGRALYAMPIIESTSVLHLETRASALESIRQVLGKHRDKILAVRIGGTDMCGALGIRRDPDLTIYDVHPVAEVIGAIVNVLGRADGTGFTITGPVWEYYNTHDRMFRPLLRNTPFEEIDAVRFRTHLVSRDLDGLLRELVLDRANGLQGKTVIHPSHVNVVNAMSAVPHEEYDDAVAVLGVDDTGGVLASTYRNKMNERRPHRNWAIKTLIRSQAFGVLRPDIGVVDLLTAVVVR</sequence>
<keyword evidence="5" id="KW-1185">Reference proteome</keyword>
<gene>
    <name evidence="4" type="ORF">DFR67_101284</name>
</gene>
<dbReference type="GO" id="GO:0000287">
    <property type="term" value="F:magnesium ion binding"/>
    <property type="evidence" value="ECO:0007669"/>
    <property type="project" value="TreeGrafter"/>
</dbReference>
<dbReference type="GO" id="GO:0016829">
    <property type="term" value="F:lyase activity"/>
    <property type="evidence" value="ECO:0007669"/>
    <property type="project" value="UniProtKB-KW"/>
</dbReference>
<evidence type="ECO:0000313" key="5">
    <source>
        <dbReference type="Proteomes" id="UP000247591"/>
    </source>
</evidence>
<comment type="caution">
    <text evidence="4">The sequence shown here is derived from an EMBL/GenBank/DDBJ whole genome shotgun (WGS) entry which is preliminary data.</text>
</comment>
<dbReference type="EMBL" id="QJSP01000001">
    <property type="protein sequence ID" value="PYE20893.1"/>
    <property type="molecule type" value="Genomic_DNA"/>
</dbReference>